<keyword evidence="3" id="KW-0998">Cell outer membrane</keyword>
<dbReference type="PANTHER" id="PTHR30329:SF21">
    <property type="entry name" value="LIPOPROTEIN YIAD-RELATED"/>
    <property type="match status" value="1"/>
</dbReference>
<dbReference type="GO" id="GO:0009279">
    <property type="term" value="C:cell outer membrane"/>
    <property type="evidence" value="ECO:0007669"/>
    <property type="project" value="UniProtKB-SubCell"/>
</dbReference>
<dbReference type="InterPro" id="IPR006665">
    <property type="entry name" value="OmpA-like"/>
</dbReference>
<evidence type="ECO:0000313" key="7">
    <source>
        <dbReference type="EMBL" id="QDZ93002.1"/>
    </source>
</evidence>
<dbReference type="PRINTS" id="PR01021">
    <property type="entry name" value="OMPADOMAIN"/>
</dbReference>
<proteinExistence type="predicted"/>
<feature type="signal peptide" evidence="5">
    <location>
        <begin position="1"/>
        <end position="21"/>
    </location>
</feature>
<dbReference type="SUPFAM" id="SSF103088">
    <property type="entry name" value="OmpA-like"/>
    <property type="match status" value="1"/>
</dbReference>
<feature type="domain" description="OmpA-like" evidence="6">
    <location>
        <begin position="129"/>
        <end position="247"/>
    </location>
</feature>
<dbReference type="InterPro" id="IPR036737">
    <property type="entry name" value="OmpA-like_sf"/>
</dbReference>
<evidence type="ECO:0000256" key="3">
    <source>
        <dbReference type="ARBA" id="ARBA00023237"/>
    </source>
</evidence>
<dbReference type="PANTHER" id="PTHR30329">
    <property type="entry name" value="STATOR ELEMENT OF FLAGELLAR MOTOR COMPLEX"/>
    <property type="match status" value="1"/>
</dbReference>
<name>A0A5B8R3H8_9GAMM</name>
<comment type="subcellular location">
    <subcellularLocation>
        <location evidence="1">Cell outer membrane</location>
    </subcellularLocation>
</comment>
<evidence type="ECO:0000256" key="5">
    <source>
        <dbReference type="SAM" id="SignalP"/>
    </source>
</evidence>
<dbReference type="InterPro" id="IPR050330">
    <property type="entry name" value="Bact_OuterMem_StrucFunc"/>
</dbReference>
<evidence type="ECO:0000256" key="2">
    <source>
        <dbReference type="ARBA" id="ARBA00023136"/>
    </source>
</evidence>
<gene>
    <name evidence="7" type="ORF">D0436_22540</name>
</gene>
<dbReference type="AlphaFoldDB" id="A0A5B8R3H8"/>
<evidence type="ECO:0000256" key="4">
    <source>
        <dbReference type="PROSITE-ProRule" id="PRU00473"/>
    </source>
</evidence>
<dbReference type="PROSITE" id="PS51257">
    <property type="entry name" value="PROKAR_LIPOPROTEIN"/>
    <property type="match status" value="1"/>
</dbReference>
<accession>A0A5B8R3H8</accession>
<dbReference type="RefSeq" id="WP_011711613.1">
    <property type="nucleotide sequence ID" value="NZ_CP076856.1"/>
</dbReference>
<organism evidence="7">
    <name type="scientific">Shewanella decolorationis</name>
    <dbReference type="NCBI Taxonomy" id="256839"/>
    <lineage>
        <taxon>Bacteria</taxon>
        <taxon>Pseudomonadati</taxon>
        <taxon>Pseudomonadota</taxon>
        <taxon>Gammaproteobacteria</taxon>
        <taxon>Alteromonadales</taxon>
        <taxon>Shewanellaceae</taxon>
        <taxon>Shewanella</taxon>
    </lineage>
</organism>
<keyword evidence="2 4" id="KW-0472">Membrane</keyword>
<evidence type="ECO:0000256" key="1">
    <source>
        <dbReference type="ARBA" id="ARBA00004442"/>
    </source>
</evidence>
<dbReference type="Pfam" id="PF00691">
    <property type="entry name" value="OmpA"/>
    <property type="match status" value="1"/>
</dbReference>
<dbReference type="PROSITE" id="PS51123">
    <property type="entry name" value="OMPA_2"/>
    <property type="match status" value="1"/>
</dbReference>
<reference evidence="7" key="1">
    <citation type="journal article" date="2019" name="Ecotoxicol. Environ. Saf.">
        <title>Microbial characterization of heavy metal resistant bacterial strains isolated from an electroplating wastewater treatment plant.</title>
        <authorList>
            <person name="Cai X."/>
            <person name="Zheng X."/>
            <person name="Zhang D."/>
            <person name="Iqbal W."/>
            <person name="Liu C."/>
            <person name="Yang B."/>
            <person name="Zhao X."/>
            <person name="Lu X."/>
            <person name="Mao Y."/>
        </authorList>
    </citation>
    <scope>NUCLEOTIDE SEQUENCE [LARGE SCALE GENOMIC DNA]</scope>
    <source>
        <strain evidence="7">Ni1-3</strain>
    </source>
</reference>
<dbReference type="InterPro" id="IPR006664">
    <property type="entry name" value="OMP_bac"/>
</dbReference>
<evidence type="ECO:0000259" key="6">
    <source>
        <dbReference type="PROSITE" id="PS51123"/>
    </source>
</evidence>
<feature type="chain" id="PRO_5022666331" evidence="5">
    <location>
        <begin position="22"/>
        <end position="247"/>
    </location>
</feature>
<dbReference type="CDD" id="cd07185">
    <property type="entry name" value="OmpA_C-like"/>
    <property type="match status" value="1"/>
</dbReference>
<keyword evidence="5" id="KW-0732">Signal</keyword>
<dbReference type="Gene3D" id="3.30.1330.60">
    <property type="entry name" value="OmpA-like domain"/>
    <property type="match status" value="1"/>
</dbReference>
<dbReference type="EMBL" id="CP031775">
    <property type="protein sequence ID" value="QDZ93002.1"/>
    <property type="molecule type" value="Genomic_DNA"/>
</dbReference>
<sequence>MMKINKLATVSLFAMMLSACAVSVSTEKPEISDCCSKTIYDQNINVRHQQRYDVRNLSADAGRKIGDLDLAFELEKARDAAVNDGRSSMMNYYRDVYRAAVSSAYSDSYLPTQAPAANDEKRDLQQFNADAQIIIHQPTDRTLYFEYDAVGYSDIAEAQYVLAKHRDYLLKTHGRVLVVGYADISGSADYNLALGRKRAERVKNELVTKGVPSELISVVSYGASYSPPLMSGHTDNLKLWRKVELYY</sequence>
<protein>
    <submittedName>
        <fullName evidence="7">OmpA family protein</fullName>
    </submittedName>
</protein>